<dbReference type="AlphaFoldDB" id="A0AAF1KVH8"/>
<dbReference type="KEGG" id="rtu:PR017_10335"/>
<name>A0AAF1KVH8_9HYPH</name>
<feature type="region of interest" description="Disordered" evidence="1">
    <location>
        <begin position="320"/>
        <end position="344"/>
    </location>
</feature>
<gene>
    <name evidence="2" type="ORF">PR017_10335</name>
</gene>
<accession>A0AAF1KVH8</accession>
<dbReference type="EMBL" id="CP117255">
    <property type="protein sequence ID" value="WFR94239.1"/>
    <property type="molecule type" value="Genomic_DNA"/>
</dbReference>
<dbReference type="RefSeq" id="WP_111222650.1">
    <property type="nucleotide sequence ID" value="NZ_CP117255.1"/>
</dbReference>
<organism evidence="2 3">
    <name type="scientific">Rhizobium tumorigenes</name>
    <dbReference type="NCBI Taxonomy" id="2041385"/>
    <lineage>
        <taxon>Bacteria</taxon>
        <taxon>Pseudomonadati</taxon>
        <taxon>Pseudomonadota</taxon>
        <taxon>Alphaproteobacteria</taxon>
        <taxon>Hyphomicrobiales</taxon>
        <taxon>Rhizobiaceae</taxon>
        <taxon>Rhizobium/Agrobacterium group</taxon>
        <taxon>Rhizobium</taxon>
    </lineage>
</organism>
<protein>
    <submittedName>
        <fullName evidence="2">Uncharacterized protein</fullName>
    </submittedName>
</protein>
<evidence type="ECO:0000313" key="3">
    <source>
        <dbReference type="Proteomes" id="UP000249499"/>
    </source>
</evidence>
<sequence length="344" mass="37925">MAHSQFPERDIAQLRRLLDDACKGTAAAEAALAHHSRPEARLTAINFPLEETLLGEAVGLWNEWKARVAALLRRLDTQTATALLQYERLFDETAGRQSQGFLRRRVHLGNAAPEAIALDVVELLSVSAALDRMLGEAKPFLALHHRVCEAHLQQLVIRRRQLDGDLDEAGRRLASLKARTHERLSSTLPQRGPSLDAASEEERKELALDRQAAEVKDKMLRSEHETLLRLMTDDEDFLDVLNGGIAAVNVMAAKLAIDVEQRVALLKAANEQSATQCEDLPVGVEDLVAACETNLLAGHDLLLRKQAADDAFARRLEVALSPSEPTVDDEEDNPAEPQPRPATI</sequence>
<evidence type="ECO:0000256" key="1">
    <source>
        <dbReference type="SAM" id="MobiDB-lite"/>
    </source>
</evidence>
<reference evidence="3" key="2">
    <citation type="journal article" date="2023" name="MicrobiologyOpen">
        <title>Genomics of the tumorigenes clade of the family Rhizobiaceae and description of Rhizobium rhododendri sp. nov.</title>
        <authorList>
            <person name="Kuzmanovic N."/>
            <person name="diCenzo G.C."/>
            <person name="Bunk B."/>
            <person name="Sproeer C."/>
            <person name="Fruehling A."/>
            <person name="Neumann-Schaal M."/>
            <person name="Overmann J."/>
            <person name="Smalla K."/>
        </authorList>
    </citation>
    <scope>NUCLEOTIDE SEQUENCE [LARGE SCALE GENOMIC DNA]</scope>
    <source>
        <strain evidence="3">1078</strain>
    </source>
</reference>
<feature type="region of interest" description="Disordered" evidence="1">
    <location>
        <begin position="180"/>
        <end position="202"/>
    </location>
</feature>
<evidence type="ECO:0000313" key="2">
    <source>
        <dbReference type="EMBL" id="WFR94239.1"/>
    </source>
</evidence>
<keyword evidence="3" id="KW-1185">Reference proteome</keyword>
<proteinExistence type="predicted"/>
<dbReference type="Proteomes" id="UP000249499">
    <property type="component" value="Chromosome"/>
</dbReference>
<reference evidence="2 3" key="1">
    <citation type="journal article" date="2018" name="Sci. Rep.">
        <title>Rhizobium tumorigenes sp. nov., a novel plant tumorigenic bacterium isolated from cane gall tumors on thornless blackberry.</title>
        <authorList>
            <person name="Kuzmanovi N."/>
            <person name="Smalla K."/>
            <person name="Gronow S."/>
            <person name="PuBawska J."/>
        </authorList>
    </citation>
    <scope>NUCLEOTIDE SEQUENCE [LARGE SCALE GENOMIC DNA]</scope>
    <source>
        <strain evidence="2 3">1078</strain>
    </source>
</reference>